<comment type="catalytic activity">
    <reaction evidence="9 10">
        <text>Couples ATP hydrolysis with the unwinding of duplex DNA by translocating in the 3'-5' direction.</text>
        <dbReference type="EC" id="5.6.2.4"/>
    </reaction>
</comment>
<name>A0A7M1UVA6_9CREN</name>
<dbReference type="InterPro" id="IPR048772">
    <property type="entry name" value="Hel308-like_dom4"/>
</dbReference>
<dbReference type="Pfam" id="PF21280">
    <property type="entry name" value="Helicase_dom4_arc"/>
    <property type="match status" value="1"/>
</dbReference>
<dbReference type="SMART" id="SM00278">
    <property type="entry name" value="HhH1"/>
    <property type="match status" value="2"/>
</dbReference>
<dbReference type="PANTHER" id="PTHR47961">
    <property type="entry name" value="DNA POLYMERASE THETA, PUTATIVE (AFU_ORTHOLOGUE AFUA_1G05260)-RELATED"/>
    <property type="match status" value="1"/>
</dbReference>
<feature type="domain" description="Helicase ATP-binding" evidence="11">
    <location>
        <begin position="36"/>
        <end position="200"/>
    </location>
</feature>
<protein>
    <recommendedName>
        <fullName evidence="10">ATP-dependent DNA helicase Hel308</fullName>
        <ecNumber evidence="10">5.6.2.4</ecNumber>
    </recommendedName>
    <alternativeName>
        <fullName evidence="10">DNA 3'-5' helicase Hel308</fullName>
    </alternativeName>
</protein>
<keyword evidence="8 10" id="KW-0413">Isomerase</keyword>
<dbReference type="HAMAP" id="MF_00442">
    <property type="entry name" value="Helicase_Hel308"/>
    <property type="match status" value="1"/>
</dbReference>
<evidence type="ECO:0000256" key="9">
    <source>
        <dbReference type="ARBA" id="ARBA00034617"/>
    </source>
</evidence>
<dbReference type="GO" id="GO:0043138">
    <property type="term" value="F:3'-5' DNA helicase activity"/>
    <property type="evidence" value="ECO:0007669"/>
    <property type="project" value="UniProtKB-UniRule"/>
</dbReference>
<keyword evidence="5 10" id="KW-0067">ATP-binding</keyword>
<evidence type="ECO:0000256" key="8">
    <source>
        <dbReference type="ARBA" id="ARBA00023235"/>
    </source>
</evidence>
<reference evidence="13 14" key="1">
    <citation type="submission" date="2020-10" db="EMBL/GenBank/DDBJ databases">
        <title>Complete genome sequence of Thermosphaera aggregans strain 3507.</title>
        <authorList>
            <person name="Zayulina K.S."/>
            <person name="Elcheninov A.G."/>
            <person name="Toshchakov S.V."/>
            <person name="Kublanov I.V."/>
            <person name="Kochetkova T.V."/>
        </authorList>
    </citation>
    <scope>NUCLEOTIDE SEQUENCE [LARGE SCALE GENOMIC DNA]</scope>
    <source>
        <strain evidence="13 14">3507</strain>
    </source>
</reference>
<dbReference type="Pfam" id="PF00271">
    <property type="entry name" value="Helicase_C"/>
    <property type="match status" value="1"/>
</dbReference>
<proteinExistence type="inferred from homology"/>
<dbReference type="SMART" id="SM00487">
    <property type="entry name" value="DEXDc"/>
    <property type="match status" value="1"/>
</dbReference>
<dbReference type="GO" id="GO:0016818">
    <property type="term" value="F:hydrolase activity, acting on acid anhydrides, in phosphorus-containing anhydrides"/>
    <property type="evidence" value="ECO:0007669"/>
    <property type="project" value="UniProtKB-UniRule"/>
</dbReference>
<dbReference type="PANTHER" id="PTHR47961:SF10">
    <property type="entry name" value="ATP-DEPENDENT DNA HELICASE HEL308"/>
    <property type="match status" value="1"/>
</dbReference>
<dbReference type="SUPFAM" id="SSF46785">
    <property type="entry name" value="Winged helix' DNA-binding domain"/>
    <property type="match status" value="1"/>
</dbReference>
<keyword evidence="4 10" id="KW-0347">Helicase</keyword>
<feature type="domain" description="Helicase C-terminal" evidence="12">
    <location>
        <begin position="236"/>
        <end position="428"/>
    </location>
</feature>
<dbReference type="KEGG" id="tcs:IMZ38_05925"/>
<keyword evidence="1 10" id="KW-0547">Nucleotide-binding</keyword>
<dbReference type="SMART" id="SM00490">
    <property type="entry name" value="HELICc"/>
    <property type="match status" value="1"/>
</dbReference>
<evidence type="ECO:0000256" key="1">
    <source>
        <dbReference type="ARBA" id="ARBA00022741"/>
    </source>
</evidence>
<dbReference type="GO" id="GO:0006281">
    <property type="term" value="P:DNA repair"/>
    <property type="evidence" value="ECO:0007669"/>
    <property type="project" value="UniProtKB-UniRule"/>
</dbReference>
<dbReference type="InterPro" id="IPR011545">
    <property type="entry name" value="DEAD/DEAH_box_helicase_dom"/>
</dbReference>
<dbReference type="CDD" id="cd18795">
    <property type="entry name" value="SF2_C_Ski2"/>
    <property type="match status" value="1"/>
</dbReference>
<evidence type="ECO:0000256" key="5">
    <source>
        <dbReference type="ARBA" id="ARBA00022840"/>
    </source>
</evidence>
<dbReference type="Gene3D" id="3.40.50.300">
    <property type="entry name" value="P-loop containing nucleotide triphosphate hydrolases"/>
    <property type="match status" value="2"/>
</dbReference>
<evidence type="ECO:0000259" key="11">
    <source>
        <dbReference type="PROSITE" id="PS51192"/>
    </source>
</evidence>
<dbReference type="InterPro" id="IPR050474">
    <property type="entry name" value="Hel308_SKI2-like"/>
</dbReference>
<dbReference type="Pfam" id="PF14520">
    <property type="entry name" value="HHH_5"/>
    <property type="match status" value="1"/>
</dbReference>
<dbReference type="Proteomes" id="UP000593766">
    <property type="component" value="Chromosome"/>
</dbReference>
<feature type="binding site" evidence="10">
    <location>
        <position position="31"/>
    </location>
    <ligand>
        <name>ATP</name>
        <dbReference type="ChEBI" id="CHEBI:30616"/>
    </ligand>
</feature>
<comment type="catalytic activity">
    <reaction evidence="10">
        <text>ATP + H2O = ADP + phosphate + H(+)</text>
        <dbReference type="Rhea" id="RHEA:13065"/>
        <dbReference type="ChEBI" id="CHEBI:15377"/>
        <dbReference type="ChEBI" id="CHEBI:15378"/>
        <dbReference type="ChEBI" id="CHEBI:30616"/>
        <dbReference type="ChEBI" id="CHEBI:43474"/>
        <dbReference type="ChEBI" id="CHEBI:456216"/>
        <dbReference type="EC" id="5.6.2.4"/>
    </reaction>
</comment>
<dbReference type="InterPro" id="IPR014001">
    <property type="entry name" value="Helicase_ATP-bd"/>
</dbReference>
<keyword evidence="2 10" id="KW-0227">DNA damage</keyword>
<comment type="subunit">
    <text evidence="10">Monomer.</text>
</comment>
<evidence type="ECO:0000256" key="10">
    <source>
        <dbReference type="HAMAP-Rule" id="MF_00442"/>
    </source>
</evidence>
<evidence type="ECO:0000313" key="14">
    <source>
        <dbReference type="Proteomes" id="UP000593766"/>
    </source>
</evidence>
<dbReference type="Gene3D" id="1.10.150.20">
    <property type="entry name" value="5' to 3' exonuclease, C-terminal subdomain"/>
    <property type="match status" value="1"/>
</dbReference>
<dbReference type="PROSITE" id="PS51194">
    <property type="entry name" value="HELICASE_CTER"/>
    <property type="match status" value="1"/>
</dbReference>
<dbReference type="Gene3D" id="1.10.3380.30">
    <property type="match status" value="1"/>
</dbReference>
<dbReference type="OrthoDB" id="371946at2157"/>
<dbReference type="InterPro" id="IPR001650">
    <property type="entry name" value="Helicase_C-like"/>
</dbReference>
<dbReference type="PROSITE" id="PS51192">
    <property type="entry name" value="HELICASE_ATP_BIND_1"/>
    <property type="match status" value="1"/>
</dbReference>
<dbReference type="GO" id="GO:0003677">
    <property type="term" value="F:DNA binding"/>
    <property type="evidence" value="ECO:0007669"/>
    <property type="project" value="UniProtKB-UniRule"/>
</dbReference>
<dbReference type="InterPro" id="IPR022965">
    <property type="entry name" value="Helicase_Hel308"/>
</dbReference>
<evidence type="ECO:0000256" key="6">
    <source>
        <dbReference type="ARBA" id="ARBA00023125"/>
    </source>
</evidence>
<dbReference type="Pfam" id="PF00270">
    <property type="entry name" value="DEAD"/>
    <property type="match status" value="1"/>
</dbReference>
<evidence type="ECO:0000313" key="13">
    <source>
        <dbReference type="EMBL" id="QOR95154.1"/>
    </source>
</evidence>
<keyword evidence="14" id="KW-1185">Reference proteome</keyword>
<dbReference type="SUPFAM" id="SSF52540">
    <property type="entry name" value="P-loop containing nucleoside triphosphate hydrolases"/>
    <property type="match status" value="2"/>
</dbReference>
<dbReference type="InterPro" id="IPR036390">
    <property type="entry name" value="WH_DNA-bd_sf"/>
</dbReference>
<dbReference type="InterPro" id="IPR027417">
    <property type="entry name" value="P-loop_NTPase"/>
</dbReference>
<evidence type="ECO:0000256" key="7">
    <source>
        <dbReference type="ARBA" id="ARBA00023204"/>
    </source>
</evidence>
<evidence type="ECO:0000256" key="4">
    <source>
        <dbReference type="ARBA" id="ARBA00022806"/>
    </source>
</evidence>
<dbReference type="GO" id="GO:0005524">
    <property type="term" value="F:ATP binding"/>
    <property type="evidence" value="ECO:0007669"/>
    <property type="project" value="UniProtKB-UniRule"/>
</dbReference>
<keyword evidence="7 10" id="KW-0234">DNA repair</keyword>
<sequence length="711" mass="79461">MRVEELISKGLPESYVRVLEAEGITTLNPVQADAVNKGVLEGRNLVVSTPTASGKTLIAEMLLVKTVVNEGIGVYLTPLKALASEKHGEFNRLSRIGLKAGITTGDYDNPAEELRDYDIIVATYERFDSLLRLKPSWISRVKAIVIDEMHTIGDPDRGPIIEMIVARALKAGVQILGLSATIGNPHHLAEWIKGGLVDTPWRPVKLVEGYYSKSLRKIFFDNGVEESVEVNTGDRILDVVLHNLSMDYQTIVFIHNRRKVEEYAEKVSLKLPPTPEEEVEDFVAQLSEDPSSMEREFLTSLLRRGVGYHHAGLSSVGRRVVEEAFRSRVLRIVFATPTLAAGVNLPARRVVVSVKRYDASKGRTVSISVSEYKQMAGRAGRPRYDRVGESIIVDASSDREAVAFLRGRPEEVRGKLASSRNLRIHALSLLASREAASIEGLNDIFSLTFSAYYAGSKTFLESLTGETINYLLKTNMVVEKNGFLEATSLGKITSYTYLDPATVDTWRRIKPPLPSDAYVLHVVTITPDFLRSAPYIPSRIIEEFEEGALEMSRHGIIPSPGRVEADYDDWLASYVYAMILVDWINETPEDAIISKYSIGPGDLFNIKETATWIVSSLAKIESVLGDRRMYRHLQRLSMRLEEGVKEDALELTRVENIGRVRARILIEHGIKSINDLAEAPLEKLSSLPRFGPRVARSVKEWLRKRGYTVKE</sequence>
<keyword evidence="6 10" id="KW-0238">DNA-binding</keyword>
<dbReference type="SUPFAM" id="SSF158702">
    <property type="entry name" value="Sec63 N-terminal domain-like"/>
    <property type="match status" value="1"/>
</dbReference>
<comment type="similarity">
    <text evidence="10">Belongs to the helicase family. Hel308 subfamily.</text>
</comment>
<organism evidence="13 14">
    <name type="scientific">Thermosphaera chiliense</name>
    <dbReference type="NCBI Taxonomy" id="3402707"/>
    <lineage>
        <taxon>Archaea</taxon>
        <taxon>Thermoproteota</taxon>
        <taxon>Thermoprotei</taxon>
        <taxon>Desulfurococcales</taxon>
        <taxon>Desulfurococcaceae</taxon>
        <taxon>Thermosphaera</taxon>
    </lineage>
</organism>
<dbReference type="AlphaFoldDB" id="A0A7M1UVA6"/>
<accession>A0A7M1UVA6</accession>
<dbReference type="InterPro" id="IPR003583">
    <property type="entry name" value="Hlx-hairpin-Hlx_DNA-bd_motif"/>
</dbReference>
<gene>
    <name evidence="10" type="primary">hel308</name>
    <name evidence="13" type="ORF">IMZ38_05925</name>
</gene>
<comment type="function">
    <text evidence="10">DNA-dependent ATPase and 3'-5' DNA helicase that may be involved in repair of stalled replication forks.</text>
</comment>
<evidence type="ECO:0000256" key="2">
    <source>
        <dbReference type="ARBA" id="ARBA00022763"/>
    </source>
</evidence>
<dbReference type="EC" id="5.6.2.4" evidence="10"/>
<dbReference type="EMBL" id="CP063144">
    <property type="protein sequence ID" value="QOR95154.1"/>
    <property type="molecule type" value="Genomic_DNA"/>
</dbReference>
<keyword evidence="3 10" id="KW-0378">Hydrolase</keyword>
<evidence type="ECO:0000256" key="3">
    <source>
        <dbReference type="ARBA" id="ARBA00022801"/>
    </source>
</evidence>
<evidence type="ECO:0000259" key="12">
    <source>
        <dbReference type="PROSITE" id="PS51194"/>
    </source>
</evidence>